<protein>
    <recommendedName>
        <fullName evidence="3">SGNH hydrolase-type esterase domain-containing protein</fullName>
    </recommendedName>
</protein>
<evidence type="ECO:0000256" key="1">
    <source>
        <dbReference type="PIRSR" id="PIRSR637460-2"/>
    </source>
</evidence>
<name>A0A0W8I8E0_9MICO</name>
<dbReference type="EMBL" id="LQBL01000022">
    <property type="protein sequence ID" value="KUG55644.1"/>
    <property type="molecule type" value="Genomic_DNA"/>
</dbReference>
<evidence type="ECO:0000259" key="3">
    <source>
        <dbReference type="Pfam" id="PF13472"/>
    </source>
</evidence>
<keyword evidence="1" id="KW-1015">Disulfide bond</keyword>
<evidence type="ECO:0000313" key="5">
    <source>
        <dbReference type="Proteomes" id="UP000054837"/>
    </source>
</evidence>
<proteinExistence type="predicted"/>
<dbReference type="Gene3D" id="3.40.50.1110">
    <property type="entry name" value="SGNH hydrolase"/>
    <property type="match status" value="1"/>
</dbReference>
<feature type="chain" id="PRO_5006944126" description="SGNH hydrolase-type esterase domain-containing protein" evidence="2">
    <location>
        <begin position="30"/>
        <end position="206"/>
    </location>
</feature>
<gene>
    <name evidence="4" type="ORF">AVL62_04875</name>
</gene>
<evidence type="ECO:0000313" key="4">
    <source>
        <dbReference type="EMBL" id="KUG55644.1"/>
    </source>
</evidence>
<keyword evidence="2" id="KW-0732">Signal</keyword>
<dbReference type="Proteomes" id="UP000054837">
    <property type="component" value="Unassembled WGS sequence"/>
</dbReference>
<dbReference type="AlphaFoldDB" id="A0A0W8I8E0"/>
<sequence length="206" mass="21006">MSTRARLAVAALGTVAMGMGLTLAAPASAAPDEVVAQLPALDADTDLVTLTIGGNDVGWTQTIGACLLLDDPTCAQALAGSRLLVQGLLPARLDAALTAVGRAAPDAHVVVTGYPHLFTPEAGALVNASPEEQEALNEGADLLNATVAAAAQRRGYAYVDVVGRFEGHGVNAPDPWVDPRTFHPTAQGQATYAAALTGAVAPEHRR</sequence>
<dbReference type="CDD" id="cd01823">
    <property type="entry name" value="SEST_like"/>
    <property type="match status" value="1"/>
</dbReference>
<accession>A0A0W8I8E0</accession>
<dbReference type="SUPFAM" id="SSF52266">
    <property type="entry name" value="SGNH hydrolase"/>
    <property type="match status" value="1"/>
</dbReference>
<keyword evidence="5" id="KW-1185">Reference proteome</keyword>
<evidence type="ECO:0000256" key="2">
    <source>
        <dbReference type="SAM" id="SignalP"/>
    </source>
</evidence>
<organism evidence="4 5">
    <name type="scientific">Serinicoccus chungangensis</name>
    <dbReference type="NCBI Taxonomy" id="767452"/>
    <lineage>
        <taxon>Bacteria</taxon>
        <taxon>Bacillati</taxon>
        <taxon>Actinomycetota</taxon>
        <taxon>Actinomycetes</taxon>
        <taxon>Micrococcales</taxon>
        <taxon>Ornithinimicrobiaceae</taxon>
        <taxon>Serinicoccus</taxon>
    </lineage>
</organism>
<comment type="caution">
    <text evidence="4">The sequence shown here is derived from an EMBL/GenBank/DDBJ whole genome shotgun (WGS) entry which is preliminary data.</text>
</comment>
<dbReference type="Pfam" id="PF13472">
    <property type="entry name" value="Lipase_GDSL_2"/>
    <property type="match status" value="1"/>
</dbReference>
<feature type="disulfide bond" evidence="1">
    <location>
        <begin position="66"/>
        <end position="74"/>
    </location>
</feature>
<dbReference type="STRING" id="767452.AVL62_04875"/>
<dbReference type="InterPro" id="IPR037460">
    <property type="entry name" value="SEST-like"/>
</dbReference>
<dbReference type="PANTHER" id="PTHR37981:SF1">
    <property type="entry name" value="SGNH HYDROLASE-TYPE ESTERASE DOMAIN-CONTAINING PROTEIN"/>
    <property type="match status" value="1"/>
</dbReference>
<dbReference type="RefSeq" id="WP_058890752.1">
    <property type="nucleotide sequence ID" value="NZ_LQBL01000022.1"/>
</dbReference>
<reference evidence="4 5" key="1">
    <citation type="submission" date="2015-12" db="EMBL/GenBank/DDBJ databases">
        <title>Serinicoccus chungangenesis strain CD08_5 genome sequencing and assembly.</title>
        <authorList>
            <person name="Chander A.M."/>
            <person name="Kaur G."/>
            <person name="Nair G.R."/>
            <person name="Dhawan D.K."/>
            <person name="Kochhar R.K."/>
            <person name="Mayilraj S."/>
            <person name="Bhadada S.K."/>
        </authorList>
    </citation>
    <scope>NUCLEOTIDE SEQUENCE [LARGE SCALE GENOMIC DNA]</scope>
    <source>
        <strain evidence="4 5">CD08_5</strain>
    </source>
</reference>
<dbReference type="InterPro" id="IPR036514">
    <property type="entry name" value="SGNH_hydro_sf"/>
</dbReference>
<feature type="domain" description="SGNH hydrolase-type esterase" evidence="3">
    <location>
        <begin position="34"/>
        <end position="190"/>
    </location>
</feature>
<dbReference type="GO" id="GO:0019433">
    <property type="term" value="P:triglyceride catabolic process"/>
    <property type="evidence" value="ECO:0007669"/>
    <property type="project" value="TreeGrafter"/>
</dbReference>
<dbReference type="InterPro" id="IPR013830">
    <property type="entry name" value="SGNH_hydro"/>
</dbReference>
<dbReference type="PANTHER" id="PTHR37981">
    <property type="entry name" value="LIPASE 2"/>
    <property type="match status" value="1"/>
</dbReference>
<feature type="signal peptide" evidence="2">
    <location>
        <begin position="1"/>
        <end position="29"/>
    </location>
</feature>
<dbReference type="OrthoDB" id="5503950at2"/>
<dbReference type="GO" id="GO:0004806">
    <property type="term" value="F:triacylglycerol lipase activity"/>
    <property type="evidence" value="ECO:0007669"/>
    <property type="project" value="TreeGrafter"/>
</dbReference>